<dbReference type="PANTHER" id="PTHR12526">
    <property type="entry name" value="GLYCOSYLTRANSFERASE"/>
    <property type="match status" value="1"/>
</dbReference>
<organism evidence="2 3">
    <name type="scientific">Alginatibacterium sediminis</name>
    <dbReference type="NCBI Taxonomy" id="2164068"/>
    <lineage>
        <taxon>Bacteria</taxon>
        <taxon>Pseudomonadati</taxon>
        <taxon>Pseudomonadota</taxon>
        <taxon>Gammaproteobacteria</taxon>
        <taxon>Alteromonadales</taxon>
        <taxon>Alteromonadaceae</taxon>
        <taxon>Alginatibacterium</taxon>
    </lineage>
</organism>
<dbReference type="RefSeq" id="WP_120356204.1">
    <property type="nucleotide sequence ID" value="NZ_RAQO01000009.1"/>
</dbReference>
<keyword evidence="2" id="KW-0808">Transferase</keyword>
<dbReference type="OrthoDB" id="9768937at2"/>
<dbReference type="Pfam" id="PF13439">
    <property type="entry name" value="Glyco_transf_4"/>
    <property type="match status" value="1"/>
</dbReference>
<name>A0A420E895_9ALTE</name>
<dbReference type="Gene3D" id="3.40.50.2000">
    <property type="entry name" value="Glycogen Phosphorylase B"/>
    <property type="match status" value="2"/>
</dbReference>
<keyword evidence="3" id="KW-1185">Reference proteome</keyword>
<dbReference type="Pfam" id="PF13692">
    <property type="entry name" value="Glyco_trans_1_4"/>
    <property type="match status" value="1"/>
</dbReference>
<dbReference type="SUPFAM" id="SSF53756">
    <property type="entry name" value="UDP-Glycosyltransferase/glycogen phosphorylase"/>
    <property type="match status" value="1"/>
</dbReference>
<evidence type="ECO:0000313" key="3">
    <source>
        <dbReference type="Proteomes" id="UP000286482"/>
    </source>
</evidence>
<dbReference type="EMBL" id="RAQO01000009">
    <property type="protein sequence ID" value="RKF14393.1"/>
    <property type="molecule type" value="Genomic_DNA"/>
</dbReference>
<comment type="caution">
    <text evidence="2">The sequence shown here is derived from an EMBL/GenBank/DDBJ whole genome shotgun (WGS) entry which is preliminary data.</text>
</comment>
<dbReference type="CDD" id="cd03801">
    <property type="entry name" value="GT4_PimA-like"/>
    <property type="match status" value="1"/>
</dbReference>
<evidence type="ECO:0000259" key="1">
    <source>
        <dbReference type="Pfam" id="PF13439"/>
    </source>
</evidence>
<reference evidence="2 3" key="1">
    <citation type="submission" date="2018-09" db="EMBL/GenBank/DDBJ databases">
        <authorList>
            <person name="Wang Z."/>
        </authorList>
    </citation>
    <scope>NUCLEOTIDE SEQUENCE [LARGE SCALE GENOMIC DNA]</scope>
    <source>
        <strain evidence="2 3">ALS 81</strain>
    </source>
</reference>
<proteinExistence type="predicted"/>
<accession>A0A420E895</accession>
<dbReference type="AlphaFoldDB" id="A0A420E895"/>
<evidence type="ECO:0000313" key="2">
    <source>
        <dbReference type="EMBL" id="RKF14393.1"/>
    </source>
</evidence>
<protein>
    <submittedName>
        <fullName evidence="2">Glycosyltransferase</fullName>
    </submittedName>
</protein>
<gene>
    <name evidence="2" type="ORF">DBZ36_17220</name>
</gene>
<dbReference type="GO" id="GO:0016757">
    <property type="term" value="F:glycosyltransferase activity"/>
    <property type="evidence" value="ECO:0007669"/>
    <property type="project" value="UniProtKB-ARBA"/>
</dbReference>
<dbReference type="PANTHER" id="PTHR12526:SF630">
    <property type="entry name" value="GLYCOSYLTRANSFERASE"/>
    <property type="match status" value="1"/>
</dbReference>
<dbReference type="Proteomes" id="UP000286482">
    <property type="component" value="Unassembled WGS sequence"/>
</dbReference>
<dbReference type="InterPro" id="IPR028098">
    <property type="entry name" value="Glyco_trans_4-like_N"/>
</dbReference>
<sequence>MKIAHIVSSMNVGGAERFVIDLTKEQIKGDEHKVEILSMGSMEDPLLSETGDIPVRCLKQHSFISDVFQLRQTMRKLDVIHIHSTYCVSRVVLAKALLPFSKVRVIYTRHNERVHAGIKWWLTYEAARYLVYRFVFVAQKAQENYVEHYPRLEHKCTTILNGVAPVERLQSLPKVGLRIGHVGRFIPLKSQKTLLQAMSEIKACGSDYYSLHFYGTGPLMADCKAYCGQHLASCEIAFYGHETDRTKIYSSFDVLVVTSSTEGLSLAILEAMASGIPVIASNVGGNPELVTDQFNGYLYEYGDAQELAAKLEILKNMSDADFSEMCNNSKKRYEHSFSMKQCAANYLAVYQA</sequence>
<feature type="domain" description="Glycosyltransferase subfamily 4-like N-terminal" evidence="1">
    <location>
        <begin position="12"/>
        <end position="164"/>
    </location>
</feature>